<evidence type="ECO:0000313" key="2">
    <source>
        <dbReference type="Proteomes" id="UP000295818"/>
    </source>
</evidence>
<dbReference type="InterPro" id="IPR036390">
    <property type="entry name" value="WH_DNA-bd_sf"/>
</dbReference>
<organism evidence="1 2">
    <name type="scientific">Kribbella orskensis</name>
    <dbReference type="NCBI Taxonomy" id="2512216"/>
    <lineage>
        <taxon>Bacteria</taxon>
        <taxon>Bacillati</taxon>
        <taxon>Actinomycetota</taxon>
        <taxon>Actinomycetes</taxon>
        <taxon>Propionibacteriales</taxon>
        <taxon>Kribbellaceae</taxon>
        <taxon>Kribbella</taxon>
    </lineage>
</organism>
<dbReference type="RefSeq" id="WP_132189598.1">
    <property type="nucleotide sequence ID" value="NZ_SLWM01000006.1"/>
</dbReference>
<comment type="caution">
    <text evidence="1">The sequence shown here is derived from an EMBL/GenBank/DDBJ whole genome shotgun (WGS) entry which is preliminary data.</text>
</comment>
<sequence>MYQLICRRCGRIEDVDRAVGETTCLGADDGSGFRIDEAEVTYWGLCPACAADRDASHRSTAQL</sequence>
<keyword evidence="2" id="KW-1185">Reference proteome</keyword>
<proteinExistence type="predicted"/>
<gene>
    <name evidence="1" type="ORF">EV644_106205</name>
</gene>
<dbReference type="Proteomes" id="UP000295818">
    <property type="component" value="Unassembled WGS sequence"/>
</dbReference>
<evidence type="ECO:0000313" key="1">
    <source>
        <dbReference type="EMBL" id="TCO22897.1"/>
    </source>
</evidence>
<evidence type="ECO:0008006" key="3">
    <source>
        <dbReference type="Google" id="ProtNLM"/>
    </source>
</evidence>
<dbReference type="Gene3D" id="3.30.1490.190">
    <property type="match status" value="1"/>
</dbReference>
<dbReference type="SUPFAM" id="SSF46785">
    <property type="entry name" value="Winged helix' DNA-binding domain"/>
    <property type="match status" value="1"/>
</dbReference>
<dbReference type="InterPro" id="IPR043135">
    <property type="entry name" value="Fur_C"/>
</dbReference>
<name>A0ABY2BK32_9ACTN</name>
<protein>
    <recommendedName>
        <fullName evidence="3">Fur family ferric uptake transcriptional regulator</fullName>
    </recommendedName>
</protein>
<accession>A0ABY2BK32</accession>
<reference evidence="1 2" key="1">
    <citation type="journal article" date="2015" name="Stand. Genomic Sci.">
        <title>Genomic Encyclopedia of Bacterial and Archaeal Type Strains, Phase III: the genomes of soil and plant-associated and newly described type strains.</title>
        <authorList>
            <person name="Whitman W.B."/>
            <person name="Woyke T."/>
            <person name="Klenk H.P."/>
            <person name="Zhou Y."/>
            <person name="Lilburn T.G."/>
            <person name="Beck B.J."/>
            <person name="De Vos P."/>
            <person name="Vandamme P."/>
            <person name="Eisen J.A."/>
            <person name="Garrity G."/>
            <person name="Hugenholtz P."/>
            <person name="Kyrpides N.C."/>
        </authorList>
    </citation>
    <scope>NUCLEOTIDE SEQUENCE [LARGE SCALE GENOMIC DNA]</scope>
    <source>
        <strain evidence="1 2">VKM Ac-2538</strain>
    </source>
</reference>
<dbReference type="EMBL" id="SLWM01000006">
    <property type="protein sequence ID" value="TCO22897.1"/>
    <property type="molecule type" value="Genomic_DNA"/>
</dbReference>